<feature type="region of interest" description="Disordered" evidence="1">
    <location>
        <begin position="128"/>
        <end position="158"/>
    </location>
</feature>
<evidence type="ECO:0000313" key="3">
    <source>
        <dbReference type="Proteomes" id="UP000260790"/>
    </source>
</evidence>
<evidence type="ECO:0000256" key="1">
    <source>
        <dbReference type="SAM" id="MobiDB-lite"/>
    </source>
</evidence>
<dbReference type="Pfam" id="PF04404">
    <property type="entry name" value="ERF"/>
    <property type="match status" value="1"/>
</dbReference>
<protein>
    <submittedName>
        <fullName evidence="2">Single-stranded DNA-binding protein</fullName>
    </submittedName>
</protein>
<reference evidence="2 3" key="1">
    <citation type="submission" date="2018-08" db="EMBL/GenBank/DDBJ databases">
        <title>A genome reference for cultivated species of the human gut microbiota.</title>
        <authorList>
            <person name="Zou Y."/>
            <person name="Xue W."/>
            <person name="Luo G."/>
        </authorList>
    </citation>
    <scope>NUCLEOTIDE SEQUENCE [LARGE SCALE GENOMIC DNA]</scope>
    <source>
        <strain evidence="2 3">TF10-9AT</strain>
    </source>
</reference>
<keyword evidence="2" id="KW-0238">DNA-binding</keyword>
<feature type="compositionally biased region" description="Low complexity" evidence="1">
    <location>
        <begin position="137"/>
        <end position="154"/>
    </location>
</feature>
<dbReference type="RefSeq" id="WP_117643177.1">
    <property type="nucleotide sequence ID" value="NZ_QSQR01000005.1"/>
</dbReference>
<name>A0A8B2Z6V4_9LACO</name>
<dbReference type="InterPro" id="IPR007499">
    <property type="entry name" value="ERF_bacteria_virus"/>
</dbReference>
<accession>A0A8B2Z6V4</accession>
<sequence>MEENQEKDMVSLYKALSEFRQNIKQPAKDGKNPYFKSAYVTLEGVIKAVDEAMSGTGLSFIQEVATVNGLPAVRTVLMHEKGGVMMSGWLSLPLKQNATPQDVGSLITYAKRYQLAGFMGVASDVDDDGMQSSQYRPNQGYQQQNSGYYQPQQSRQNNDNDVVAHWRQVMADVCQRLGTDQKTVMNAIKQVIAESTRYKNYANWSDAAKRNAEIAIMRNLVKENM</sequence>
<dbReference type="EMBL" id="QSQR01000005">
    <property type="protein sequence ID" value="RGK46584.1"/>
    <property type="molecule type" value="Genomic_DNA"/>
</dbReference>
<comment type="caution">
    <text evidence="2">The sequence shown here is derived from an EMBL/GenBank/DDBJ whole genome shotgun (WGS) entry which is preliminary data.</text>
</comment>
<dbReference type="Proteomes" id="UP000260790">
    <property type="component" value="Unassembled WGS sequence"/>
</dbReference>
<dbReference type="AlphaFoldDB" id="A0A8B2Z6V4"/>
<evidence type="ECO:0000313" key="2">
    <source>
        <dbReference type="EMBL" id="RGK46584.1"/>
    </source>
</evidence>
<proteinExistence type="predicted"/>
<dbReference type="GO" id="GO:0003677">
    <property type="term" value="F:DNA binding"/>
    <property type="evidence" value="ECO:0007669"/>
    <property type="project" value="UniProtKB-KW"/>
</dbReference>
<organism evidence="2 3">
    <name type="scientific">Ligilactobacillus ruminis</name>
    <dbReference type="NCBI Taxonomy" id="1623"/>
    <lineage>
        <taxon>Bacteria</taxon>
        <taxon>Bacillati</taxon>
        <taxon>Bacillota</taxon>
        <taxon>Bacilli</taxon>
        <taxon>Lactobacillales</taxon>
        <taxon>Lactobacillaceae</taxon>
        <taxon>Ligilactobacillus</taxon>
    </lineage>
</organism>
<gene>
    <name evidence="2" type="ORF">DXD09_06225</name>
</gene>